<dbReference type="InterPro" id="IPR037185">
    <property type="entry name" value="EmrE-like"/>
</dbReference>
<dbReference type="Proteomes" id="UP001500755">
    <property type="component" value="Unassembled WGS sequence"/>
</dbReference>
<comment type="caution">
    <text evidence="8">The sequence shown here is derived from an EMBL/GenBank/DDBJ whole genome shotgun (WGS) entry which is preliminary data.</text>
</comment>
<feature type="domain" description="EamA" evidence="7">
    <location>
        <begin position="7"/>
        <end position="139"/>
    </location>
</feature>
<dbReference type="InterPro" id="IPR000620">
    <property type="entry name" value="EamA_dom"/>
</dbReference>
<evidence type="ECO:0000259" key="7">
    <source>
        <dbReference type="Pfam" id="PF00892"/>
    </source>
</evidence>
<evidence type="ECO:0000256" key="3">
    <source>
        <dbReference type="ARBA" id="ARBA00022692"/>
    </source>
</evidence>
<protein>
    <submittedName>
        <fullName evidence="8">DMT family transporter</fullName>
    </submittedName>
</protein>
<gene>
    <name evidence="8" type="ORF">GCM10009755_24510</name>
</gene>
<feature type="transmembrane region" description="Helical" evidence="6">
    <location>
        <begin position="7"/>
        <end position="28"/>
    </location>
</feature>
<feature type="transmembrane region" description="Helical" evidence="6">
    <location>
        <begin position="123"/>
        <end position="144"/>
    </location>
</feature>
<evidence type="ECO:0000256" key="1">
    <source>
        <dbReference type="ARBA" id="ARBA00004141"/>
    </source>
</evidence>
<name>A0ABN2TKW5_9MICO</name>
<dbReference type="InterPro" id="IPR050638">
    <property type="entry name" value="AA-Vitamin_Transporters"/>
</dbReference>
<feature type="transmembrane region" description="Helical" evidence="6">
    <location>
        <begin position="213"/>
        <end position="231"/>
    </location>
</feature>
<feature type="transmembrane region" description="Helical" evidence="6">
    <location>
        <begin position="150"/>
        <end position="169"/>
    </location>
</feature>
<evidence type="ECO:0000256" key="2">
    <source>
        <dbReference type="ARBA" id="ARBA00007362"/>
    </source>
</evidence>
<feature type="transmembrane region" description="Helical" evidence="6">
    <location>
        <begin position="243"/>
        <end position="261"/>
    </location>
</feature>
<evidence type="ECO:0000256" key="4">
    <source>
        <dbReference type="ARBA" id="ARBA00022989"/>
    </source>
</evidence>
<dbReference type="RefSeq" id="WP_344310095.1">
    <property type="nucleotide sequence ID" value="NZ_BAAANO010000025.1"/>
</dbReference>
<accession>A0ABN2TKW5</accession>
<dbReference type="EMBL" id="BAAANO010000025">
    <property type="protein sequence ID" value="GAA2012173.1"/>
    <property type="molecule type" value="Genomic_DNA"/>
</dbReference>
<feature type="transmembrane region" description="Helical" evidence="6">
    <location>
        <begin position="267"/>
        <end position="284"/>
    </location>
</feature>
<dbReference type="SUPFAM" id="SSF103481">
    <property type="entry name" value="Multidrug resistance efflux transporter EmrE"/>
    <property type="match status" value="2"/>
</dbReference>
<evidence type="ECO:0000256" key="6">
    <source>
        <dbReference type="SAM" id="Phobius"/>
    </source>
</evidence>
<feature type="domain" description="EamA" evidence="7">
    <location>
        <begin position="154"/>
        <end position="284"/>
    </location>
</feature>
<feature type="transmembrane region" description="Helical" evidence="6">
    <location>
        <begin position="34"/>
        <end position="55"/>
    </location>
</feature>
<evidence type="ECO:0000313" key="9">
    <source>
        <dbReference type="Proteomes" id="UP001500755"/>
    </source>
</evidence>
<keyword evidence="9" id="KW-1185">Reference proteome</keyword>
<dbReference type="Pfam" id="PF00892">
    <property type="entry name" value="EamA"/>
    <property type="match status" value="2"/>
</dbReference>
<dbReference type="PANTHER" id="PTHR32322">
    <property type="entry name" value="INNER MEMBRANE TRANSPORTER"/>
    <property type="match status" value="1"/>
</dbReference>
<proteinExistence type="inferred from homology"/>
<keyword evidence="4 6" id="KW-1133">Transmembrane helix</keyword>
<keyword evidence="5 6" id="KW-0472">Membrane</keyword>
<keyword evidence="3 6" id="KW-0812">Transmembrane</keyword>
<sequence length="306" mass="31825">MRDAKNYLFLVLANVFWAGNFVVGGLVAGKVDPLYLTMMRWVVATVPLFVIAVLVERPRWRSVLAEWPKLLGLSVLGLVGYGMFTYLALLHTTPVSASLLNAVCPALIAGVAVLIARERMRPVAVLGLALSLAGVVLVLVRFGGGALPSIGFGTGELLMVGAIVTWVTYTVAGRFLSSPPIAATAVQSLIASVILVPAGLLSGASAPVDAPTWWGVLFIALFPSVLSYLMWNIGVKGVGAARAGVFLNLLPFFTALAGLFLGDVLTPMQMLGGVVIVLGVVLVSRKPKTAEAPAGPPTPVAGGRTG</sequence>
<evidence type="ECO:0000313" key="8">
    <source>
        <dbReference type="EMBL" id="GAA2012173.1"/>
    </source>
</evidence>
<organism evidence="8 9">
    <name type="scientific">Brevibacterium samyangense</name>
    <dbReference type="NCBI Taxonomy" id="366888"/>
    <lineage>
        <taxon>Bacteria</taxon>
        <taxon>Bacillati</taxon>
        <taxon>Actinomycetota</taxon>
        <taxon>Actinomycetes</taxon>
        <taxon>Micrococcales</taxon>
        <taxon>Brevibacteriaceae</taxon>
        <taxon>Brevibacterium</taxon>
    </lineage>
</organism>
<dbReference type="PANTHER" id="PTHR32322:SF2">
    <property type="entry name" value="EAMA DOMAIN-CONTAINING PROTEIN"/>
    <property type="match status" value="1"/>
</dbReference>
<reference evidence="8 9" key="1">
    <citation type="journal article" date="2019" name="Int. J. Syst. Evol. Microbiol.">
        <title>The Global Catalogue of Microorganisms (GCM) 10K type strain sequencing project: providing services to taxonomists for standard genome sequencing and annotation.</title>
        <authorList>
            <consortium name="The Broad Institute Genomics Platform"/>
            <consortium name="The Broad Institute Genome Sequencing Center for Infectious Disease"/>
            <person name="Wu L."/>
            <person name="Ma J."/>
        </authorList>
    </citation>
    <scope>NUCLEOTIDE SEQUENCE [LARGE SCALE GENOMIC DNA]</scope>
    <source>
        <strain evidence="8 9">JCM 14546</strain>
    </source>
</reference>
<feature type="transmembrane region" description="Helical" evidence="6">
    <location>
        <begin position="181"/>
        <end position="201"/>
    </location>
</feature>
<feature type="transmembrane region" description="Helical" evidence="6">
    <location>
        <begin position="95"/>
        <end position="116"/>
    </location>
</feature>
<comment type="similarity">
    <text evidence="2">Belongs to the EamA transporter family.</text>
</comment>
<evidence type="ECO:0000256" key="5">
    <source>
        <dbReference type="ARBA" id="ARBA00023136"/>
    </source>
</evidence>
<comment type="subcellular location">
    <subcellularLocation>
        <location evidence="1">Membrane</location>
        <topology evidence="1">Multi-pass membrane protein</topology>
    </subcellularLocation>
</comment>
<feature type="transmembrane region" description="Helical" evidence="6">
    <location>
        <begin position="67"/>
        <end position="89"/>
    </location>
</feature>